<keyword evidence="8" id="KW-0406">Ion transport</keyword>
<feature type="region of interest" description="Disordered" evidence="9">
    <location>
        <begin position="1"/>
        <end position="22"/>
    </location>
</feature>
<comment type="function">
    <text evidence="8">Essential regulatory subunit of the mitochondrial calcium uniporter complex (uniplex), a complex that mediates calcium uptake into mitochondria.</text>
</comment>
<dbReference type="InterPro" id="IPR037519">
    <property type="entry name" value="LITAF_fam"/>
</dbReference>
<evidence type="ECO:0000313" key="11">
    <source>
        <dbReference type="EMBL" id="CAF0956839.1"/>
    </source>
</evidence>
<dbReference type="GO" id="GO:0031902">
    <property type="term" value="C:late endosome membrane"/>
    <property type="evidence" value="ECO:0007669"/>
    <property type="project" value="UniProtKB-SubCell"/>
</dbReference>
<organism evidence="11 12">
    <name type="scientific">Adineta ricciae</name>
    <name type="common">Rotifer</name>
    <dbReference type="NCBI Taxonomy" id="249248"/>
    <lineage>
        <taxon>Eukaryota</taxon>
        <taxon>Metazoa</taxon>
        <taxon>Spiralia</taxon>
        <taxon>Gnathifera</taxon>
        <taxon>Rotifera</taxon>
        <taxon>Eurotatoria</taxon>
        <taxon>Bdelloidea</taxon>
        <taxon>Adinetida</taxon>
        <taxon>Adinetidae</taxon>
        <taxon>Adineta</taxon>
    </lineage>
</organism>
<comment type="similarity">
    <text evidence="8">Belongs to the SMDT1/EMRE family.</text>
</comment>
<dbReference type="GO" id="GO:0036444">
    <property type="term" value="P:calcium import into the mitochondrion"/>
    <property type="evidence" value="ECO:0007669"/>
    <property type="project" value="UniProtKB-UniRule"/>
</dbReference>
<evidence type="ECO:0000313" key="12">
    <source>
        <dbReference type="Proteomes" id="UP000663828"/>
    </source>
</evidence>
<keyword evidence="8" id="KW-0813">Transport</keyword>
<feature type="transmembrane region" description="Helical" evidence="8">
    <location>
        <begin position="69"/>
        <end position="94"/>
    </location>
</feature>
<accession>A0A814DDF7</accession>
<evidence type="ECO:0000256" key="1">
    <source>
        <dbReference type="ARBA" id="ARBA00004414"/>
    </source>
</evidence>
<proteinExistence type="inferred from homology"/>
<comment type="similarity">
    <text evidence="4">Belongs to the CDIP1/LITAF family.</text>
</comment>
<comment type="subcellular location">
    <subcellularLocation>
        <location evidence="2">Endosome membrane</location>
        <topology evidence="2">Peripheral membrane protein</topology>
    </subcellularLocation>
    <subcellularLocation>
        <location evidence="1">Late endosome membrane</location>
    </subcellularLocation>
    <subcellularLocation>
        <location evidence="3">Lysosome membrane</location>
        <topology evidence="3">Peripheral membrane protein</topology>
        <orientation evidence="3">Cytoplasmic side</orientation>
    </subcellularLocation>
    <subcellularLocation>
        <location evidence="8">Mitochondrion inner membrane</location>
        <topology evidence="8">Single-pass membrane protein</topology>
    </subcellularLocation>
</comment>
<dbReference type="GO" id="GO:1990246">
    <property type="term" value="C:uniplex complex"/>
    <property type="evidence" value="ECO:0007669"/>
    <property type="project" value="UniProtKB-UniRule"/>
</dbReference>
<dbReference type="EMBL" id="CAJNOR010000593">
    <property type="protein sequence ID" value="CAF0956839.1"/>
    <property type="molecule type" value="Genomic_DNA"/>
</dbReference>
<dbReference type="InterPro" id="IPR018782">
    <property type="entry name" value="MCU_reg"/>
</dbReference>
<name>A0A814DDF7_ADIRI</name>
<evidence type="ECO:0000256" key="2">
    <source>
        <dbReference type="ARBA" id="ARBA00004481"/>
    </source>
</evidence>
<dbReference type="GO" id="GO:0008270">
    <property type="term" value="F:zinc ion binding"/>
    <property type="evidence" value="ECO:0007669"/>
    <property type="project" value="TreeGrafter"/>
</dbReference>
<evidence type="ECO:0000256" key="7">
    <source>
        <dbReference type="ARBA" id="ARBA00023136"/>
    </source>
</evidence>
<keyword evidence="7 8" id="KW-0472">Membrane</keyword>
<dbReference type="GO" id="GO:0005765">
    <property type="term" value="C:lysosomal membrane"/>
    <property type="evidence" value="ECO:0007669"/>
    <property type="project" value="UniProtKB-SubCell"/>
</dbReference>
<dbReference type="PROSITE" id="PS51837">
    <property type="entry name" value="LITAF"/>
    <property type="match status" value="1"/>
</dbReference>
<gene>
    <name evidence="11" type="ORF">XAT740_LOCUS10967</name>
</gene>
<evidence type="ECO:0000256" key="9">
    <source>
        <dbReference type="SAM" id="MobiDB-lite"/>
    </source>
</evidence>
<evidence type="ECO:0000256" key="6">
    <source>
        <dbReference type="ARBA" id="ARBA00022833"/>
    </source>
</evidence>
<dbReference type="PANTHER" id="PTHR23292">
    <property type="entry name" value="LIPOPOLYSACCHARIDE-INDUCED TUMOR NECROSIS FACTOR-ALPHA FACTOR"/>
    <property type="match status" value="1"/>
</dbReference>
<sequence length="224" mass="24932">MSGLYPTEGKSNAPPPSYSQSTYSSPTVSMPLAGYPPTATITYGQIPIQCTCPYCRHVIVTRTETKTGVVPWIACLIIGCAGAFCGCCLIPFCIRSLKDTEHYCPSCQHYLGVGSVIRRWISSNQNQPISAKVSSIRSYLTTYIEQRRKQVQKHDIRLEPYLSKGVYTESGAIRPMPKRYPLGIAKVFLVAFPFLYLGSIVSKYAALGLERMDVFIYNDDDDDD</sequence>
<evidence type="ECO:0000259" key="10">
    <source>
        <dbReference type="PROSITE" id="PS51837"/>
    </source>
</evidence>
<feature type="transmembrane region" description="Helical" evidence="8">
    <location>
        <begin position="184"/>
        <end position="205"/>
    </location>
</feature>
<keyword evidence="8" id="KW-0809">Transit peptide</keyword>
<keyword evidence="12" id="KW-1185">Reference proteome</keyword>
<evidence type="ECO:0000256" key="8">
    <source>
        <dbReference type="RuleBase" id="RU369077"/>
    </source>
</evidence>
<dbReference type="Pfam" id="PF10601">
    <property type="entry name" value="zf-LITAF-like"/>
    <property type="match status" value="1"/>
</dbReference>
<dbReference type="InterPro" id="IPR006629">
    <property type="entry name" value="LITAF"/>
</dbReference>
<keyword evidence="8" id="KW-0106">Calcium</keyword>
<dbReference type="Proteomes" id="UP000663828">
    <property type="component" value="Unassembled WGS sequence"/>
</dbReference>
<comment type="caution">
    <text evidence="8">Lacks conserved residue(s) required for the propagation of feature annotation.</text>
</comment>
<keyword evidence="8" id="KW-0109">Calcium transport</keyword>
<reference evidence="11" key="1">
    <citation type="submission" date="2021-02" db="EMBL/GenBank/DDBJ databases">
        <authorList>
            <person name="Nowell W R."/>
        </authorList>
    </citation>
    <scope>NUCLEOTIDE SEQUENCE</scope>
</reference>
<dbReference type="PANTHER" id="PTHR23292:SF6">
    <property type="entry name" value="FI16602P1-RELATED"/>
    <property type="match status" value="1"/>
</dbReference>
<dbReference type="AlphaFoldDB" id="A0A814DDF7"/>
<feature type="domain" description="LITAF" evidence="10">
    <location>
        <begin position="32"/>
        <end position="116"/>
    </location>
</feature>
<dbReference type="GO" id="GO:0051560">
    <property type="term" value="P:mitochondrial calcium ion homeostasis"/>
    <property type="evidence" value="ECO:0007669"/>
    <property type="project" value="UniProtKB-UniRule"/>
</dbReference>
<comment type="subunit">
    <text evidence="8">Component of the uniplex complex. Interacts (via the transmembrane region) with MCU (via the first transmembrane region); the interaction is direct.</text>
</comment>
<dbReference type="SMART" id="SM00714">
    <property type="entry name" value="LITAF"/>
    <property type="match status" value="1"/>
</dbReference>
<dbReference type="Pfam" id="PF10161">
    <property type="entry name" value="DDDD"/>
    <property type="match status" value="1"/>
</dbReference>
<keyword evidence="8" id="KW-1133">Transmembrane helix</keyword>
<evidence type="ECO:0000256" key="4">
    <source>
        <dbReference type="ARBA" id="ARBA00005975"/>
    </source>
</evidence>
<keyword evidence="5" id="KW-0479">Metal-binding</keyword>
<keyword evidence="8" id="KW-0999">Mitochondrion inner membrane</keyword>
<protein>
    <recommendedName>
        <fullName evidence="8">Essential MCU regulator, mitochondrial</fullName>
    </recommendedName>
    <alternativeName>
        <fullName evidence="8">Single-pass membrane protein with aspartate-rich tail 1, mitochondrial</fullName>
    </alternativeName>
</protein>
<keyword evidence="8" id="KW-0812">Transmembrane</keyword>
<evidence type="ECO:0000256" key="3">
    <source>
        <dbReference type="ARBA" id="ARBA00004630"/>
    </source>
</evidence>
<comment type="caution">
    <text evidence="11">The sequence shown here is derived from an EMBL/GenBank/DDBJ whole genome shotgun (WGS) entry which is preliminary data.</text>
</comment>
<keyword evidence="8" id="KW-0496">Mitochondrion</keyword>
<keyword evidence="6" id="KW-0862">Zinc</keyword>
<evidence type="ECO:0000256" key="5">
    <source>
        <dbReference type="ARBA" id="ARBA00022723"/>
    </source>
</evidence>